<name>A0AAV4EYN3_9GAST</name>
<dbReference type="GO" id="GO:0022857">
    <property type="term" value="F:transmembrane transporter activity"/>
    <property type="evidence" value="ECO:0007669"/>
    <property type="project" value="InterPro"/>
</dbReference>
<dbReference type="SUPFAM" id="SSF103473">
    <property type="entry name" value="MFS general substrate transporter"/>
    <property type="match status" value="1"/>
</dbReference>
<keyword evidence="5" id="KW-0532">Neurotransmitter transport</keyword>
<dbReference type="Pfam" id="PF07690">
    <property type="entry name" value="MFS_1"/>
    <property type="match status" value="1"/>
</dbReference>
<feature type="domain" description="Major facilitator superfamily (MFS) profile" evidence="10">
    <location>
        <begin position="65"/>
        <end position="463"/>
    </location>
</feature>
<feature type="transmembrane region" description="Helical" evidence="9">
    <location>
        <begin position="402"/>
        <end position="420"/>
    </location>
</feature>
<dbReference type="EMBL" id="BMAT01007510">
    <property type="protein sequence ID" value="GFR65866.1"/>
    <property type="molecule type" value="Genomic_DNA"/>
</dbReference>
<keyword evidence="7 9" id="KW-0472">Membrane</keyword>
<dbReference type="PRINTS" id="PR01035">
    <property type="entry name" value="TCRTETA"/>
</dbReference>
<evidence type="ECO:0000256" key="6">
    <source>
        <dbReference type="ARBA" id="ARBA00022989"/>
    </source>
</evidence>
<keyword evidence="6 9" id="KW-1133">Transmembrane helix</keyword>
<feature type="transmembrane region" description="Helical" evidence="9">
    <location>
        <begin position="296"/>
        <end position="317"/>
    </location>
</feature>
<dbReference type="InterPro" id="IPR001958">
    <property type="entry name" value="Tet-R_TetA/multi-R_MdtG-like"/>
</dbReference>
<dbReference type="InterPro" id="IPR036259">
    <property type="entry name" value="MFS_trans_sf"/>
</dbReference>
<feature type="compositionally biased region" description="Polar residues" evidence="8">
    <location>
        <begin position="1"/>
        <end position="21"/>
    </location>
</feature>
<feature type="transmembrane region" description="Helical" evidence="9">
    <location>
        <begin position="155"/>
        <end position="184"/>
    </location>
</feature>
<evidence type="ECO:0000259" key="10">
    <source>
        <dbReference type="PROSITE" id="PS50850"/>
    </source>
</evidence>
<evidence type="ECO:0000256" key="9">
    <source>
        <dbReference type="SAM" id="Phobius"/>
    </source>
</evidence>
<evidence type="ECO:0000256" key="3">
    <source>
        <dbReference type="ARBA" id="ARBA00022448"/>
    </source>
</evidence>
<sequence>MDQSKETSPLLNSGASKNYSDGENGAYASHKQGASIEEAQVQGSSSSNENQPFSIGGLSKRQKTVFVLLALANLYSGCGFSLLAPFFPQEAAKKGASGTAIGLIFSSFELVIFIFSPIYGNYLTRIGAKFMFVSGILVGGSCSVLFGLLNKCPSGEIFVVMCFAVRSVEALGLTGLLTASFAIISNEFPNHVATVFGALETASGIGMMIGPSLGGLIYQIGGFGPPFYLMGGLIFLNGALMFKFLPEIEDASSPRKQGIWKLLTSVSVWMSMIIILSASIGISFTDPTLSPHLEQFNLSPALIGLVFTIAPALYGLSTPFFGYLSDTKGYIFSILILGNLGNGIAYLLIGPTPYLPFLPSQLWVVIVGMIVLGLSIGAAVIPTVKCMLLGACDIGFENNLDTYGIISGFFNSVWCLGGFLGPTLGGVLVNEIGFNKASSVIALFSFFSVLCSVIYSVVNKVKQKAVIGSVDLQVSYSQIPKEPPPIESV</sequence>
<keyword evidence="4 9" id="KW-0812">Transmembrane</keyword>
<dbReference type="PROSITE" id="PS50850">
    <property type="entry name" value="MFS"/>
    <property type="match status" value="1"/>
</dbReference>
<feature type="region of interest" description="Disordered" evidence="8">
    <location>
        <begin position="1"/>
        <end position="53"/>
    </location>
</feature>
<dbReference type="PANTHER" id="PTHR23506">
    <property type="entry name" value="GH10249P"/>
    <property type="match status" value="1"/>
</dbReference>
<dbReference type="AlphaFoldDB" id="A0AAV4EYN3"/>
<keyword evidence="12" id="KW-1185">Reference proteome</keyword>
<gene>
    <name evidence="11" type="ORF">ElyMa_003670200</name>
</gene>
<feature type="transmembrane region" description="Helical" evidence="9">
    <location>
        <begin position="130"/>
        <end position="149"/>
    </location>
</feature>
<feature type="transmembrane region" description="Helical" evidence="9">
    <location>
        <begin position="196"/>
        <end position="221"/>
    </location>
</feature>
<protein>
    <submittedName>
        <fullName evidence="11">MFS-type transporter-like protein</fullName>
    </submittedName>
</protein>
<feature type="transmembrane region" description="Helical" evidence="9">
    <location>
        <begin position="99"/>
        <end position="118"/>
    </location>
</feature>
<feature type="transmembrane region" description="Helical" evidence="9">
    <location>
        <begin position="65"/>
        <end position="87"/>
    </location>
</feature>
<evidence type="ECO:0000256" key="4">
    <source>
        <dbReference type="ARBA" id="ARBA00022692"/>
    </source>
</evidence>
<dbReference type="InterPro" id="IPR020846">
    <property type="entry name" value="MFS_dom"/>
</dbReference>
<feature type="transmembrane region" description="Helical" evidence="9">
    <location>
        <begin position="227"/>
        <end position="245"/>
    </location>
</feature>
<accession>A0AAV4EYN3</accession>
<comment type="caution">
    <text evidence="11">The sequence shown here is derived from an EMBL/GenBank/DDBJ whole genome shotgun (WGS) entry which is preliminary data.</text>
</comment>
<dbReference type="GO" id="GO:0016020">
    <property type="term" value="C:membrane"/>
    <property type="evidence" value="ECO:0007669"/>
    <property type="project" value="UniProtKB-SubCell"/>
</dbReference>
<evidence type="ECO:0000256" key="1">
    <source>
        <dbReference type="ARBA" id="ARBA00004141"/>
    </source>
</evidence>
<dbReference type="Gene3D" id="1.20.1250.20">
    <property type="entry name" value="MFS general substrate transporter like domains"/>
    <property type="match status" value="2"/>
</dbReference>
<dbReference type="PANTHER" id="PTHR23506:SF26">
    <property type="entry name" value="MFS-TYPE TRANSPORTER SLC18B1"/>
    <property type="match status" value="1"/>
</dbReference>
<evidence type="ECO:0000313" key="12">
    <source>
        <dbReference type="Proteomes" id="UP000762676"/>
    </source>
</evidence>
<feature type="transmembrane region" description="Helical" evidence="9">
    <location>
        <begin position="329"/>
        <end position="349"/>
    </location>
</feature>
<dbReference type="InterPro" id="IPR050930">
    <property type="entry name" value="MFS_Vesicular_Transporter"/>
</dbReference>
<proteinExistence type="inferred from homology"/>
<feature type="transmembrane region" description="Helical" evidence="9">
    <location>
        <begin position="266"/>
        <end position="284"/>
    </location>
</feature>
<evidence type="ECO:0000256" key="7">
    <source>
        <dbReference type="ARBA" id="ARBA00023136"/>
    </source>
</evidence>
<organism evidence="11 12">
    <name type="scientific">Elysia marginata</name>
    <dbReference type="NCBI Taxonomy" id="1093978"/>
    <lineage>
        <taxon>Eukaryota</taxon>
        <taxon>Metazoa</taxon>
        <taxon>Spiralia</taxon>
        <taxon>Lophotrochozoa</taxon>
        <taxon>Mollusca</taxon>
        <taxon>Gastropoda</taxon>
        <taxon>Heterobranchia</taxon>
        <taxon>Euthyneura</taxon>
        <taxon>Panpulmonata</taxon>
        <taxon>Sacoglossa</taxon>
        <taxon>Placobranchoidea</taxon>
        <taxon>Plakobranchidae</taxon>
        <taxon>Elysia</taxon>
    </lineage>
</organism>
<evidence type="ECO:0000256" key="2">
    <source>
        <dbReference type="ARBA" id="ARBA00006829"/>
    </source>
</evidence>
<keyword evidence="3" id="KW-0813">Transport</keyword>
<evidence type="ECO:0000313" key="11">
    <source>
        <dbReference type="EMBL" id="GFR65866.1"/>
    </source>
</evidence>
<comment type="similarity">
    <text evidence="2">Belongs to the major facilitator superfamily. Vesicular transporter family.</text>
</comment>
<reference evidence="11 12" key="1">
    <citation type="journal article" date="2021" name="Elife">
        <title>Chloroplast acquisition without the gene transfer in kleptoplastic sea slugs, Plakobranchus ocellatus.</title>
        <authorList>
            <person name="Maeda T."/>
            <person name="Takahashi S."/>
            <person name="Yoshida T."/>
            <person name="Shimamura S."/>
            <person name="Takaki Y."/>
            <person name="Nagai Y."/>
            <person name="Toyoda A."/>
            <person name="Suzuki Y."/>
            <person name="Arimoto A."/>
            <person name="Ishii H."/>
            <person name="Satoh N."/>
            <person name="Nishiyama T."/>
            <person name="Hasebe M."/>
            <person name="Maruyama T."/>
            <person name="Minagawa J."/>
            <person name="Obokata J."/>
            <person name="Shigenobu S."/>
        </authorList>
    </citation>
    <scope>NUCLEOTIDE SEQUENCE [LARGE SCALE GENOMIC DNA]</scope>
</reference>
<evidence type="ECO:0000256" key="5">
    <source>
        <dbReference type="ARBA" id="ARBA00022775"/>
    </source>
</evidence>
<evidence type="ECO:0000256" key="8">
    <source>
        <dbReference type="SAM" id="MobiDB-lite"/>
    </source>
</evidence>
<dbReference type="InterPro" id="IPR011701">
    <property type="entry name" value="MFS"/>
</dbReference>
<comment type="subcellular location">
    <subcellularLocation>
        <location evidence="1">Membrane</location>
        <topology evidence="1">Multi-pass membrane protein</topology>
    </subcellularLocation>
</comment>
<dbReference type="Proteomes" id="UP000762676">
    <property type="component" value="Unassembled WGS sequence"/>
</dbReference>
<feature type="transmembrane region" description="Helical" evidence="9">
    <location>
        <begin position="440"/>
        <end position="458"/>
    </location>
</feature>
<feature type="transmembrane region" description="Helical" evidence="9">
    <location>
        <begin position="361"/>
        <end position="381"/>
    </location>
</feature>
<feature type="compositionally biased region" description="Polar residues" evidence="8">
    <location>
        <begin position="41"/>
        <end position="53"/>
    </location>
</feature>